<dbReference type="CDD" id="cd00160">
    <property type="entry name" value="RhoGEF"/>
    <property type="match status" value="1"/>
</dbReference>
<dbReference type="InterPro" id="IPR056466">
    <property type="entry name" value="Spectrin_DBS"/>
</dbReference>
<protein>
    <recommendedName>
        <fullName evidence="8">RhoGEF domain protein</fullName>
    </recommendedName>
</protein>
<dbReference type="SUPFAM" id="SSF46966">
    <property type="entry name" value="Spectrin repeat"/>
    <property type="match status" value="1"/>
</dbReference>
<feature type="region of interest" description="Disordered" evidence="3">
    <location>
        <begin position="932"/>
        <end position="973"/>
    </location>
</feature>
<dbReference type="STRING" id="53326.A0A016X3A3"/>
<evidence type="ECO:0000256" key="3">
    <source>
        <dbReference type="SAM" id="MobiDB-lite"/>
    </source>
</evidence>
<dbReference type="Pfam" id="PF22697">
    <property type="entry name" value="SOS1_NGEF_PH"/>
    <property type="match status" value="1"/>
</dbReference>
<dbReference type="SMART" id="SM00325">
    <property type="entry name" value="RhoGEF"/>
    <property type="match status" value="1"/>
</dbReference>
<name>A0A016X3A3_9BILA</name>
<dbReference type="InterPro" id="IPR001849">
    <property type="entry name" value="PH_domain"/>
</dbReference>
<dbReference type="Gene3D" id="2.30.29.30">
    <property type="entry name" value="Pleckstrin-homology domain (PH domain)/Phosphotyrosine-binding domain (PTB)"/>
    <property type="match status" value="1"/>
</dbReference>
<dbReference type="GO" id="GO:0005737">
    <property type="term" value="C:cytoplasm"/>
    <property type="evidence" value="ECO:0007669"/>
    <property type="project" value="TreeGrafter"/>
</dbReference>
<comment type="similarity">
    <text evidence="2">Belongs to the MCF2 family.</text>
</comment>
<dbReference type="PANTHER" id="PTHR22826:SF211">
    <property type="entry name" value="LD43457P"/>
    <property type="match status" value="1"/>
</dbReference>
<dbReference type="InterPro" id="IPR051336">
    <property type="entry name" value="RhoGEF_Guanine_NuclExch_SF"/>
</dbReference>
<dbReference type="Gene3D" id="1.20.900.10">
    <property type="entry name" value="Dbl homology (DH) domain"/>
    <property type="match status" value="1"/>
</dbReference>
<dbReference type="Pfam" id="PF23289">
    <property type="entry name" value="Spectrin_5"/>
    <property type="match status" value="1"/>
</dbReference>
<accession>A0A016X3A3</accession>
<organism evidence="6 7">
    <name type="scientific">Ancylostoma ceylanicum</name>
    <dbReference type="NCBI Taxonomy" id="53326"/>
    <lineage>
        <taxon>Eukaryota</taxon>
        <taxon>Metazoa</taxon>
        <taxon>Ecdysozoa</taxon>
        <taxon>Nematoda</taxon>
        <taxon>Chromadorea</taxon>
        <taxon>Rhabditida</taxon>
        <taxon>Rhabditina</taxon>
        <taxon>Rhabditomorpha</taxon>
        <taxon>Strongyloidea</taxon>
        <taxon>Ancylostomatidae</taxon>
        <taxon>Ancylostomatinae</taxon>
        <taxon>Ancylostoma</taxon>
    </lineage>
</organism>
<feature type="domain" description="DH" evidence="5">
    <location>
        <begin position="611"/>
        <end position="792"/>
    </location>
</feature>
<dbReference type="Pfam" id="PF00621">
    <property type="entry name" value="RhoGEF"/>
    <property type="match status" value="1"/>
</dbReference>
<keyword evidence="7" id="KW-1185">Reference proteome</keyword>
<evidence type="ECO:0000256" key="1">
    <source>
        <dbReference type="ARBA" id="ARBA00022658"/>
    </source>
</evidence>
<dbReference type="EMBL" id="JARK01000018">
    <property type="protein sequence ID" value="EYC45733.1"/>
    <property type="molecule type" value="Genomic_DNA"/>
</dbReference>
<reference evidence="7" key="1">
    <citation type="journal article" date="2015" name="Nat. Genet.">
        <title>The genome and transcriptome of the zoonotic hookworm Ancylostoma ceylanicum identify infection-specific gene families.</title>
        <authorList>
            <person name="Schwarz E.M."/>
            <person name="Hu Y."/>
            <person name="Antoshechkin I."/>
            <person name="Miller M.M."/>
            <person name="Sternberg P.W."/>
            <person name="Aroian R.V."/>
        </authorList>
    </citation>
    <scope>NUCLEOTIDE SEQUENCE</scope>
    <source>
        <strain evidence="7">HY135</strain>
    </source>
</reference>
<dbReference type="InterPro" id="IPR035899">
    <property type="entry name" value="DBL_dom_sf"/>
</dbReference>
<proteinExistence type="inferred from homology"/>
<dbReference type="AlphaFoldDB" id="A0A016X3A3"/>
<dbReference type="SUPFAM" id="SSF50729">
    <property type="entry name" value="PH domain-like"/>
    <property type="match status" value="1"/>
</dbReference>
<dbReference type="PANTHER" id="PTHR22826">
    <property type="entry name" value="RHO GUANINE EXCHANGE FACTOR-RELATED"/>
    <property type="match status" value="1"/>
</dbReference>
<feature type="compositionally biased region" description="Polar residues" evidence="3">
    <location>
        <begin position="960"/>
        <end position="973"/>
    </location>
</feature>
<dbReference type="Proteomes" id="UP000024635">
    <property type="component" value="Unassembled WGS sequence"/>
</dbReference>
<dbReference type="InterPro" id="IPR000219">
    <property type="entry name" value="DH_dom"/>
</dbReference>
<gene>
    <name evidence="6" type="primary">Acey_s0418.g1116</name>
    <name evidence="6" type="ORF">Y032_0418g1116</name>
</gene>
<dbReference type="PROSITE" id="PS50003">
    <property type="entry name" value="PH_DOMAIN"/>
    <property type="match status" value="1"/>
</dbReference>
<dbReference type="Gene3D" id="1.20.58.60">
    <property type="match status" value="1"/>
</dbReference>
<dbReference type="SUPFAM" id="SSF48065">
    <property type="entry name" value="DBL homology domain (DH-domain)"/>
    <property type="match status" value="1"/>
</dbReference>
<comment type="caution">
    <text evidence="6">The sequence shown here is derived from an EMBL/GenBank/DDBJ whole genome shotgun (WGS) entry which is preliminary data.</text>
</comment>
<evidence type="ECO:0000259" key="5">
    <source>
        <dbReference type="PROSITE" id="PS50010"/>
    </source>
</evidence>
<evidence type="ECO:0000259" key="4">
    <source>
        <dbReference type="PROSITE" id="PS50003"/>
    </source>
</evidence>
<dbReference type="OrthoDB" id="10004999at2759"/>
<evidence type="ECO:0008006" key="8">
    <source>
        <dbReference type="Google" id="ProtNLM"/>
    </source>
</evidence>
<dbReference type="InterPro" id="IPR055251">
    <property type="entry name" value="SOS1_NGEF_PH"/>
</dbReference>
<sequence>MDGAPSSCYCSMVASSSSDVNTPYPKPTTSSAVSPPHASDDFIEAPVFFYDMDYDLKDLNTALKGAEFLQDSGYQSVLERSAHPFAASIVDDILSEGSEAANDEDWDGFLTVGEDRVRIKDMSDILASRYAFLTGARTNEGMSIVTFPDSRTVLSFEDYQTLITYLLQVPPLEDSHKGFVVIVDRRNDKWSSVRTLFLQISSFFPGTIRVVFLLKPEGVLQRALEVGYRAIAENCSFKVITCDSSVELRRFLRAEQLTMDIGGLIKYNHLEWVQHRMDIERMKSSASAIAQSLSDFGRVLRETELPNDVETTARILQIQTAERDAIKEDFRISVRKGLSLLRAVRQIESKPKHELLSPTRLHNVTAIERMLVQLEETERSFDTFWAKHEKRLMNCFQLRQFEESFRKLQSSFARHMLYLEEHRAVGEGVQAAQLLAEKHDQYTEMAQEDVKAAKALKDTGEELISANDVGISGSLLPKCDELERMAEALNGALQRRATVLRMSITMHTQISQANSWCKKGVDMLSSILQDATPASACNSLAKMDEFLEEGSKLQLDAISQSPSMNSLILLTTTETSTLLAQRDIGNVRDLQCCSNSESPLGSPQSPHSISIESFVVAELLSTERTYVAELESLVEYYVEPFHAPEYQQGIAVPIRGRSDLVFGNLRELLHFHSRFLLPELLSNENSSAGICRVFVQHANRFLSLYHAYCQNKAASDAIRKEFCEMSSFFADCQRRAGHPLPLGAYLLKPVQRITKYQLLLRELERHCRPEVRPEVAAALSTMLELLAQINAAIHQLHISGFNGDLRLLGPLRLQSECDVYQFSRKKKGKTARAQRRHLFLFDGGVLFCKKRNPPSQPSSLDPEYYEHKMCIPMSSLGFSECSRSGGTRFELWDEAKSDAYAVETCDVEQRSRWIHRLSRVVPREDQLIRQRPKSWTSTISNDSTCSSSTRSSDSEVPVDTNGNSKTTTIFAPSLSSPTDNIAVEVDVAVTSIAPIPESHSAEELVDSC</sequence>
<dbReference type="InterPro" id="IPR011993">
    <property type="entry name" value="PH-like_dom_sf"/>
</dbReference>
<dbReference type="SMART" id="SM00233">
    <property type="entry name" value="PH"/>
    <property type="match status" value="1"/>
</dbReference>
<feature type="region of interest" description="Disordered" evidence="3">
    <location>
        <begin position="16"/>
        <end position="37"/>
    </location>
</feature>
<dbReference type="InterPro" id="IPR001251">
    <property type="entry name" value="CRAL-TRIO_dom"/>
</dbReference>
<keyword evidence="1" id="KW-0344">Guanine-nucleotide releasing factor</keyword>
<dbReference type="PROSITE" id="PS50010">
    <property type="entry name" value="DH_2"/>
    <property type="match status" value="1"/>
</dbReference>
<dbReference type="GO" id="GO:0005085">
    <property type="term" value="F:guanyl-nucleotide exchange factor activity"/>
    <property type="evidence" value="ECO:0007669"/>
    <property type="project" value="UniProtKB-KW"/>
</dbReference>
<evidence type="ECO:0000313" key="6">
    <source>
        <dbReference type="EMBL" id="EYC45733.1"/>
    </source>
</evidence>
<evidence type="ECO:0000313" key="7">
    <source>
        <dbReference type="Proteomes" id="UP000024635"/>
    </source>
</evidence>
<evidence type="ECO:0000256" key="2">
    <source>
        <dbReference type="ARBA" id="ARBA00049987"/>
    </source>
</evidence>
<dbReference type="Pfam" id="PF13716">
    <property type="entry name" value="CRAL_TRIO_2"/>
    <property type="match status" value="1"/>
</dbReference>
<feature type="compositionally biased region" description="Low complexity" evidence="3">
    <location>
        <begin position="936"/>
        <end position="951"/>
    </location>
</feature>
<feature type="domain" description="PH" evidence="4">
    <location>
        <begin position="804"/>
        <end position="922"/>
    </location>
</feature>